<evidence type="ECO:0000259" key="13">
    <source>
        <dbReference type="PROSITE" id="PS50071"/>
    </source>
</evidence>
<dbReference type="Pfam" id="PF02183">
    <property type="entry name" value="HALZ"/>
    <property type="match status" value="1"/>
</dbReference>
<comment type="caution">
    <text evidence="14">The sequence shown here is derived from an EMBL/GenBank/DDBJ whole genome shotgun (WGS) entry which is preliminary data.</text>
</comment>
<dbReference type="Pfam" id="PF00046">
    <property type="entry name" value="Homeodomain"/>
    <property type="match status" value="1"/>
</dbReference>
<protein>
    <recommendedName>
        <fullName evidence="10">Homeobox-leucine zipper protein</fullName>
    </recommendedName>
    <alternativeName>
        <fullName evidence="10">HD-ZIP protein</fullName>
    </alternativeName>
    <alternativeName>
        <fullName evidence="10">Homeodomain transcription factor</fullName>
    </alternativeName>
</protein>
<dbReference type="InterPro" id="IPR045224">
    <property type="entry name" value="HDZip_class_I_plant"/>
</dbReference>
<dbReference type="InterPro" id="IPR001356">
    <property type="entry name" value="HD"/>
</dbReference>
<dbReference type="InterPro" id="IPR003106">
    <property type="entry name" value="Leu_zip_homeo"/>
</dbReference>
<evidence type="ECO:0000256" key="6">
    <source>
        <dbReference type="ARBA" id="ARBA00023242"/>
    </source>
</evidence>
<feature type="region of interest" description="Disordered" evidence="12">
    <location>
        <begin position="181"/>
        <end position="222"/>
    </location>
</feature>
<dbReference type="FunFam" id="1.10.10.60:FF:000200">
    <property type="entry name" value="Homeobox-leucine zipper protein ATHB-13"/>
    <property type="match status" value="1"/>
</dbReference>
<dbReference type="GO" id="GO:0003677">
    <property type="term" value="F:DNA binding"/>
    <property type="evidence" value="ECO:0007669"/>
    <property type="project" value="UniProtKB-UniRule"/>
</dbReference>
<evidence type="ECO:0000256" key="1">
    <source>
        <dbReference type="ARBA" id="ARBA00004123"/>
    </source>
</evidence>
<dbReference type="SMART" id="SM00389">
    <property type="entry name" value="HOX"/>
    <property type="match status" value="1"/>
</dbReference>
<dbReference type="Gene3D" id="1.10.10.60">
    <property type="entry name" value="Homeodomain-like"/>
    <property type="match status" value="1"/>
</dbReference>
<keyword evidence="2 10" id="KW-0805">Transcription regulation</keyword>
<keyword evidence="5 10" id="KW-0804">Transcription</keyword>
<dbReference type="AlphaFoldDB" id="A0ABD1G6B3"/>
<dbReference type="GO" id="GO:0005634">
    <property type="term" value="C:nucleus"/>
    <property type="evidence" value="ECO:0007669"/>
    <property type="project" value="UniProtKB-SubCell"/>
</dbReference>
<feature type="coiled-coil region" evidence="11">
    <location>
        <begin position="127"/>
        <end position="154"/>
    </location>
</feature>
<feature type="region of interest" description="Disordered" evidence="12">
    <location>
        <begin position="58"/>
        <end position="80"/>
    </location>
</feature>
<evidence type="ECO:0000256" key="9">
    <source>
        <dbReference type="RuleBase" id="RU000682"/>
    </source>
</evidence>
<sequence>MIRSGEMDFFHSNFMLQISHQDEHSHPSTSLAPILPPQDFHGVGSLLAKRPQTMAFSSGIEDNNVGEDEFSDDGSHMGEKKRRLNMEQVKTLEKNFELGNKLEPERKMQLARALGLQPRQIAIWFQNRRARWKTKQLEKDYEILKRQFEAIKAENEALHTHNHKLHAQIVALKKREATESINLNKETEASYSNRSENSSERKTDSPILGGRQLFPPTASRPEMQHAVKEEGLCNMFVGMDDQAGFWPWLEQHQFNVIN</sequence>
<dbReference type="Proteomes" id="UP001567538">
    <property type="component" value="Unassembled WGS sequence"/>
</dbReference>
<gene>
    <name evidence="14" type="primary">ATHB13</name>
    <name evidence="14" type="ORF">AAHA92_28036</name>
</gene>
<dbReference type="PANTHER" id="PTHR24326">
    <property type="entry name" value="HOMEOBOX-LEUCINE ZIPPER PROTEIN"/>
    <property type="match status" value="1"/>
</dbReference>
<evidence type="ECO:0000256" key="11">
    <source>
        <dbReference type="SAM" id="Coils"/>
    </source>
</evidence>
<evidence type="ECO:0000256" key="3">
    <source>
        <dbReference type="ARBA" id="ARBA00023125"/>
    </source>
</evidence>
<dbReference type="EMBL" id="JBEAFC010000010">
    <property type="protein sequence ID" value="KAL1539417.1"/>
    <property type="molecule type" value="Genomic_DNA"/>
</dbReference>
<evidence type="ECO:0000256" key="2">
    <source>
        <dbReference type="ARBA" id="ARBA00023015"/>
    </source>
</evidence>
<evidence type="ECO:0000256" key="10">
    <source>
        <dbReference type="RuleBase" id="RU369038"/>
    </source>
</evidence>
<evidence type="ECO:0000256" key="4">
    <source>
        <dbReference type="ARBA" id="ARBA00023155"/>
    </source>
</evidence>
<evidence type="ECO:0000313" key="15">
    <source>
        <dbReference type="Proteomes" id="UP001567538"/>
    </source>
</evidence>
<evidence type="ECO:0000256" key="5">
    <source>
        <dbReference type="ARBA" id="ARBA00023163"/>
    </source>
</evidence>
<dbReference type="PROSITE" id="PS50071">
    <property type="entry name" value="HOMEOBOX_2"/>
    <property type="match status" value="1"/>
</dbReference>
<feature type="domain" description="Homeobox" evidence="13">
    <location>
        <begin position="75"/>
        <end position="135"/>
    </location>
</feature>
<comment type="subcellular location">
    <subcellularLocation>
        <location evidence="1 8 9">Nucleus</location>
    </subcellularLocation>
</comment>
<keyword evidence="6 8" id="KW-0539">Nucleus</keyword>
<organism evidence="14 15">
    <name type="scientific">Salvia divinorum</name>
    <name type="common">Maria pastora</name>
    <name type="synonym">Diviner's sage</name>
    <dbReference type="NCBI Taxonomy" id="28513"/>
    <lineage>
        <taxon>Eukaryota</taxon>
        <taxon>Viridiplantae</taxon>
        <taxon>Streptophyta</taxon>
        <taxon>Embryophyta</taxon>
        <taxon>Tracheophyta</taxon>
        <taxon>Spermatophyta</taxon>
        <taxon>Magnoliopsida</taxon>
        <taxon>eudicotyledons</taxon>
        <taxon>Gunneridae</taxon>
        <taxon>Pentapetalae</taxon>
        <taxon>asterids</taxon>
        <taxon>lamiids</taxon>
        <taxon>Lamiales</taxon>
        <taxon>Lamiaceae</taxon>
        <taxon>Nepetoideae</taxon>
        <taxon>Mentheae</taxon>
        <taxon>Salviinae</taxon>
        <taxon>Salvia</taxon>
        <taxon>Salvia subgen. Calosphace</taxon>
    </lineage>
</organism>
<evidence type="ECO:0000256" key="8">
    <source>
        <dbReference type="PROSITE-ProRule" id="PRU00108"/>
    </source>
</evidence>
<reference evidence="14 15" key="1">
    <citation type="submission" date="2024-06" db="EMBL/GenBank/DDBJ databases">
        <title>A chromosome level genome sequence of Diviner's sage (Salvia divinorum).</title>
        <authorList>
            <person name="Ford S.A."/>
            <person name="Ro D.-K."/>
            <person name="Ness R.W."/>
            <person name="Phillips M.A."/>
        </authorList>
    </citation>
    <scope>NUCLEOTIDE SEQUENCE [LARGE SCALE GENOMIC DNA]</scope>
    <source>
        <strain evidence="14">SAF-2024a</strain>
        <tissue evidence="14">Leaf</tissue>
    </source>
</reference>
<accession>A0ABD1G6B3</accession>
<keyword evidence="15" id="KW-1185">Reference proteome</keyword>
<keyword evidence="3 8" id="KW-0238">DNA-binding</keyword>
<dbReference type="InterPro" id="IPR017970">
    <property type="entry name" value="Homeobox_CS"/>
</dbReference>
<proteinExistence type="inferred from homology"/>
<keyword evidence="11" id="KW-0175">Coiled coil</keyword>
<dbReference type="InterPro" id="IPR000047">
    <property type="entry name" value="HTH_motif"/>
</dbReference>
<dbReference type="GO" id="GO:0000981">
    <property type="term" value="F:DNA-binding transcription factor activity, RNA polymerase II-specific"/>
    <property type="evidence" value="ECO:0007669"/>
    <property type="project" value="UniProtKB-UniRule"/>
</dbReference>
<dbReference type="PROSITE" id="PS00027">
    <property type="entry name" value="HOMEOBOX_1"/>
    <property type="match status" value="1"/>
</dbReference>
<dbReference type="CDD" id="cd00086">
    <property type="entry name" value="homeodomain"/>
    <property type="match status" value="1"/>
</dbReference>
<comment type="function">
    <text evidence="10">Transcription factor.</text>
</comment>
<comment type="similarity">
    <text evidence="7 10">Belongs to the HD-ZIP homeobox family. Class I subfamily.</text>
</comment>
<feature type="DNA-binding region" description="Homeobox" evidence="8">
    <location>
        <begin position="77"/>
        <end position="136"/>
    </location>
</feature>
<name>A0ABD1G6B3_SALDI</name>
<evidence type="ECO:0000256" key="7">
    <source>
        <dbReference type="ARBA" id="ARBA00025748"/>
    </source>
</evidence>
<keyword evidence="4 8" id="KW-0371">Homeobox</keyword>
<dbReference type="PANTHER" id="PTHR24326:SF176">
    <property type="entry name" value="HOMEOBOX-LEUCINE ZIPPER PROTEIN ATHB-13"/>
    <property type="match status" value="1"/>
</dbReference>
<dbReference type="PRINTS" id="PR00031">
    <property type="entry name" value="HTHREPRESSR"/>
</dbReference>
<dbReference type="InterPro" id="IPR009057">
    <property type="entry name" value="Homeodomain-like_sf"/>
</dbReference>
<evidence type="ECO:0000256" key="12">
    <source>
        <dbReference type="SAM" id="MobiDB-lite"/>
    </source>
</evidence>
<dbReference type="SUPFAM" id="SSF46689">
    <property type="entry name" value="Homeodomain-like"/>
    <property type="match status" value="1"/>
</dbReference>
<evidence type="ECO:0000313" key="14">
    <source>
        <dbReference type="EMBL" id="KAL1539417.1"/>
    </source>
</evidence>